<keyword evidence="1 4" id="KW-0479">Metal-binding</keyword>
<dbReference type="InterPro" id="IPR028892">
    <property type="entry name" value="ADE"/>
</dbReference>
<dbReference type="Proteomes" id="UP000621454">
    <property type="component" value="Unassembled WGS sequence"/>
</dbReference>
<keyword evidence="3 4" id="KW-0862">Zinc</keyword>
<keyword evidence="2 4" id="KW-0378">Hydrolase</keyword>
<protein>
    <recommendedName>
        <fullName evidence="4">Adenine deaminase</fullName>
        <shortName evidence="4">ADE</shortName>
        <ecNumber evidence="4">3.5.4.2</ecNumber>
    </recommendedName>
    <alternativeName>
        <fullName evidence="4">Adenine aminohydrolase</fullName>
        <shortName evidence="4">AAH</shortName>
    </alternativeName>
</protein>
<evidence type="ECO:0000313" key="7">
    <source>
        <dbReference type="Proteomes" id="UP000621454"/>
    </source>
</evidence>
<feature type="binding site" evidence="4">
    <location>
        <position position="23"/>
    </location>
    <ligand>
        <name>Zn(2+)</name>
        <dbReference type="ChEBI" id="CHEBI:29105"/>
        <note>catalytic</note>
    </ligand>
</feature>
<feature type="binding site" evidence="4">
    <location>
        <position position="288"/>
    </location>
    <ligand>
        <name>Zn(2+)</name>
        <dbReference type="ChEBI" id="CHEBI:29105"/>
        <note>catalytic</note>
    </ligand>
</feature>
<sequence>MPAPSSPTAEFIAGLPKAELHVHLEGTLEPEVKLALAERNGLFLEQDTVEEVQATYEFDSLASFLAVYYPAMDVLRTEQDFYDLAMAYLVRAKADGVVHAEMFFDPQAHTGRGVAFADVITGYHGAAVDAAQIGVDAHLIMCFLRDLPADGDPNSAEATLDALLASPEFTSWVIGVGLDSDERDNPPRKFAEVFARARQAGLHLTMHCDIDQPDSIEHIRQAIHEIGVERIDHGTNVVEDDSLVADVIDRGLGLTCCPVSNSFVTEDSKATEIVDLLGRGVTVTINSDDPAYFAAYVAGNYEALAQKAQLSSDQIIELARNSFRASWLTDEAREGYLADIDGYVADFTG</sequence>
<organism evidence="6 7">
    <name type="scientific">Gordonia jinhuaensis</name>
    <dbReference type="NCBI Taxonomy" id="1517702"/>
    <lineage>
        <taxon>Bacteria</taxon>
        <taxon>Bacillati</taxon>
        <taxon>Actinomycetota</taxon>
        <taxon>Actinomycetes</taxon>
        <taxon>Mycobacteriales</taxon>
        <taxon>Gordoniaceae</taxon>
        <taxon>Gordonia</taxon>
    </lineage>
</organism>
<keyword evidence="4" id="KW-0546">Nucleotide metabolism</keyword>
<dbReference type="GO" id="GO:0009117">
    <property type="term" value="P:nucleotide metabolic process"/>
    <property type="evidence" value="ECO:0007669"/>
    <property type="project" value="UniProtKB-KW"/>
</dbReference>
<comment type="cofactor">
    <cofactor evidence="4">
        <name>Zn(2+)</name>
        <dbReference type="ChEBI" id="CHEBI:29105"/>
    </cofactor>
    <text evidence="4">Binds 1 zinc ion per subunit.</text>
</comment>
<proteinExistence type="inferred from homology"/>
<comment type="function">
    <text evidence="4">Catalyzes the hydrolytic deamination of adenine to hypoxanthine. Plays an important role in the purine salvage pathway and in nitrogen catabolism.</text>
</comment>
<feature type="binding site" evidence="4">
    <location>
        <position position="207"/>
    </location>
    <ligand>
        <name>Zn(2+)</name>
        <dbReference type="ChEBI" id="CHEBI:29105"/>
        <note>catalytic</note>
    </ligand>
</feature>
<comment type="similarity">
    <text evidence="4">Belongs to the metallo-dependent hydrolases superfamily. Adenosine and AMP deaminases family. Adenine deaminase type 2 subfamily.</text>
</comment>
<reference evidence="6" key="1">
    <citation type="journal article" date="2014" name="Int. J. Syst. Evol. Microbiol.">
        <title>Complete genome sequence of Corynebacterium casei LMG S-19264T (=DSM 44701T), isolated from a smear-ripened cheese.</title>
        <authorList>
            <consortium name="US DOE Joint Genome Institute (JGI-PGF)"/>
            <person name="Walter F."/>
            <person name="Albersmeier A."/>
            <person name="Kalinowski J."/>
            <person name="Ruckert C."/>
        </authorList>
    </citation>
    <scope>NUCLEOTIDE SEQUENCE</scope>
    <source>
        <strain evidence="6">CGMCC 1.12827</strain>
    </source>
</reference>
<dbReference type="InterPro" id="IPR006330">
    <property type="entry name" value="Ado/ade_deaminase"/>
</dbReference>
<dbReference type="AlphaFoldDB" id="A0A916T741"/>
<feature type="binding site" evidence="4">
    <location>
        <position position="21"/>
    </location>
    <ligand>
        <name>Zn(2+)</name>
        <dbReference type="ChEBI" id="CHEBI:29105"/>
        <note>catalytic</note>
    </ligand>
</feature>
<name>A0A916T741_9ACTN</name>
<dbReference type="SUPFAM" id="SSF51556">
    <property type="entry name" value="Metallo-dependent hydrolases"/>
    <property type="match status" value="1"/>
</dbReference>
<dbReference type="GO" id="GO:0000034">
    <property type="term" value="F:adenine deaminase activity"/>
    <property type="evidence" value="ECO:0007669"/>
    <property type="project" value="UniProtKB-UniRule"/>
</dbReference>
<dbReference type="EMBL" id="BMGC01000015">
    <property type="protein sequence ID" value="GGB34216.1"/>
    <property type="molecule type" value="Genomic_DNA"/>
</dbReference>
<keyword evidence="7" id="KW-1185">Reference proteome</keyword>
<dbReference type="PANTHER" id="PTHR43114">
    <property type="entry name" value="ADENINE DEAMINASE"/>
    <property type="match status" value="1"/>
</dbReference>
<feature type="binding site" evidence="4">
    <location>
        <position position="289"/>
    </location>
    <ligand>
        <name>substrate</name>
    </ligand>
</feature>
<comment type="caution">
    <text evidence="6">The sequence shown here is derived from an EMBL/GenBank/DDBJ whole genome shotgun (WGS) entry which is preliminary data.</text>
</comment>
<dbReference type="InterPro" id="IPR032466">
    <property type="entry name" value="Metal_Hydrolase"/>
</dbReference>
<dbReference type="GO" id="GO:0005829">
    <property type="term" value="C:cytosol"/>
    <property type="evidence" value="ECO:0007669"/>
    <property type="project" value="TreeGrafter"/>
</dbReference>
<dbReference type="Gene3D" id="3.20.20.140">
    <property type="entry name" value="Metal-dependent hydrolases"/>
    <property type="match status" value="1"/>
</dbReference>
<evidence type="ECO:0000313" key="6">
    <source>
        <dbReference type="EMBL" id="GGB34216.1"/>
    </source>
</evidence>
<comment type="catalytic activity">
    <reaction evidence="4">
        <text>adenine + H2O + H(+) = hypoxanthine + NH4(+)</text>
        <dbReference type="Rhea" id="RHEA:23688"/>
        <dbReference type="ChEBI" id="CHEBI:15377"/>
        <dbReference type="ChEBI" id="CHEBI:15378"/>
        <dbReference type="ChEBI" id="CHEBI:16708"/>
        <dbReference type="ChEBI" id="CHEBI:17368"/>
        <dbReference type="ChEBI" id="CHEBI:28938"/>
        <dbReference type="EC" id="3.5.4.2"/>
    </reaction>
</comment>
<feature type="site" description="Important for catalytic activity" evidence="4">
    <location>
        <position position="233"/>
    </location>
</feature>
<evidence type="ECO:0000256" key="1">
    <source>
        <dbReference type="ARBA" id="ARBA00022723"/>
    </source>
</evidence>
<gene>
    <name evidence="6" type="primary">add</name>
    <name evidence="6" type="ORF">GCM10011489_22900</name>
</gene>
<comment type="caution">
    <text evidence="4">Lacks conserved residue(s) required for the propagation of feature annotation.</text>
</comment>
<dbReference type="PANTHER" id="PTHR43114:SF7">
    <property type="entry name" value="ADENOSINE DEAMINASE DOMAIN-CONTAINING PROTEIN"/>
    <property type="match status" value="1"/>
</dbReference>
<dbReference type="GO" id="GO:0008270">
    <property type="term" value="F:zinc ion binding"/>
    <property type="evidence" value="ECO:0007669"/>
    <property type="project" value="UniProtKB-UniRule"/>
</dbReference>
<dbReference type="GO" id="GO:0006146">
    <property type="term" value="P:adenine catabolic process"/>
    <property type="evidence" value="ECO:0007669"/>
    <property type="project" value="UniProtKB-UniRule"/>
</dbReference>
<evidence type="ECO:0000256" key="4">
    <source>
        <dbReference type="HAMAP-Rule" id="MF_01962"/>
    </source>
</evidence>
<dbReference type="RefSeq" id="WP_188586727.1">
    <property type="nucleotide sequence ID" value="NZ_BMGC01000015.1"/>
</dbReference>
<evidence type="ECO:0000259" key="5">
    <source>
        <dbReference type="Pfam" id="PF00962"/>
    </source>
</evidence>
<accession>A0A916T741</accession>
<dbReference type="GO" id="GO:0043103">
    <property type="term" value="P:hypoxanthine salvage"/>
    <property type="evidence" value="ECO:0007669"/>
    <property type="project" value="UniProtKB-UniRule"/>
</dbReference>
<dbReference type="HAMAP" id="MF_01962">
    <property type="entry name" value="Adenine_deaminase"/>
    <property type="match status" value="1"/>
</dbReference>
<feature type="domain" description="Adenosine deaminase" evidence="5">
    <location>
        <begin position="16"/>
        <end position="341"/>
    </location>
</feature>
<evidence type="ECO:0000256" key="3">
    <source>
        <dbReference type="ARBA" id="ARBA00022833"/>
    </source>
</evidence>
<dbReference type="Pfam" id="PF00962">
    <property type="entry name" value="A_deaminase"/>
    <property type="match status" value="1"/>
</dbReference>
<dbReference type="EC" id="3.5.4.2" evidence="4"/>
<dbReference type="NCBIfam" id="TIGR01430">
    <property type="entry name" value="aden_deam"/>
    <property type="match status" value="1"/>
</dbReference>
<reference evidence="6" key="2">
    <citation type="submission" date="2020-09" db="EMBL/GenBank/DDBJ databases">
        <authorList>
            <person name="Sun Q."/>
            <person name="Zhou Y."/>
        </authorList>
    </citation>
    <scope>NUCLEOTIDE SEQUENCE</scope>
    <source>
        <strain evidence="6">CGMCC 1.12827</strain>
    </source>
</reference>
<dbReference type="InterPro" id="IPR001365">
    <property type="entry name" value="A_deaminase_dom"/>
</dbReference>
<evidence type="ECO:0000256" key="2">
    <source>
        <dbReference type="ARBA" id="ARBA00022801"/>
    </source>
</evidence>